<dbReference type="Proteomes" id="UP000694620">
    <property type="component" value="Chromosome 6"/>
</dbReference>
<sequence length="1146" mass="131027">MGKREAFLQAISKKNVDSFLYFTKRNKDSSDQFDLDELLQELPRKQKEELWNKLLQLLVDILMEHPMERWHCDLEQESGDEMEVEVSDDLKHAFNVIDGIVLITEASIPVIEKDIDYGALTECAVILNGIVNALPQSQIIIRNSIQKLCGAWWKNGLDGKDELGKTAFIMVLEKSLLLNNLVGDIQRLWKLHPVLLSFDYNCHENDELKNMLLQCFLSVNHIKREEGRRFLSFVFSWNANFIKLIHEAIKIKLQYFPKSVVENVAELYFRAWKKASGDFLKEIENVCIQDLMHHGVHLYRSSPVHSKVRQILRFFHNQKHRQGVEEMLYRLYQPILWRGLKARNSDVRANAALLFTEAFPVRDPSFNSETMDNEIQKQFETLFKLLEDPQPIVRSSGILGVCTIVAKYWEMIPPAIITDLIKKLLVDLSADMSSAEVRCSVFKCMTVILDNKLSHPLLEQLLPVLKNSLHDHSEKVRVAFVDLLQKIKAVKAAKFWKVCSMEHLLVRLEIDSPPVSKRIVNLLFNSFFPVNESEVVWCERCVTLIQMNPMAARKFYQYAYFYTAPTNIAKLMLTIRRCLNTLIQKSMKEDQDEALESNKENSSVLEEVLSVHDTASVAGLLEVTVILWRTIHKSLQINKDAFSFTVAKFASVMPEYFKLFQDDRCIAPLIILASFMPPATIPTFSCGVLSKLRNLEKGAPESKYSLLIDCLCQWGQVGHLTELITDWLTDVVSQKKSKRDSQRRVRIQEVMESKPDLAIVYLEYILTHTINRECLLAMPQNKLNQLLKSLLSLKEMLFSSISSSEAEASETDTQTALRGFVIHCRLSVHLHHKFNTSEKNYLSFLENTSEELLEKVLPFLRGPRSEDQSIKNQTALAKEVIEAFLSVLKDVIMIGFADIDFQGQSLQLCLDVLQTGGGYMCLPVMIPVLKEITLCALAQSHHSESEELSLLLVVIQNVFQKILESIASTLRKDREEALRMLNSIQMALGELICVIQDWHYPNTSVLRGVLSSILAAMLVEMARTLQKISCPEDLNPPNSVEDLPPLSCLLLKIILKSPKLIRSLLMELIESVESEAVEGLHSLAVVLFILKVLVLNKYKETSIKIATASVQRRLQSHCELLNEDDLSFERKVYQLSVQLVNKILQL</sequence>
<dbReference type="PANTHER" id="PTHR16199:SF4">
    <property type="entry name" value="CONDENSIN-2 COMPLEX SUBUNIT G2"/>
    <property type="match status" value="1"/>
</dbReference>
<keyword evidence="2" id="KW-1185">Reference proteome</keyword>
<dbReference type="InterPro" id="IPR016024">
    <property type="entry name" value="ARM-type_fold"/>
</dbReference>
<dbReference type="GO" id="GO:0005634">
    <property type="term" value="C:nucleus"/>
    <property type="evidence" value="ECO:0007669"/>
    <property type="project" value="InterPro"/>
</dbReference>
<dbReference type="GeneID" id="114653682"/>
<dbReference type="GO" id="GO:0000070">
    <property type="term" value="P:mitotic sister chromatid segregation"/>
    <property type="evidence" value="ECO:0007669"/>
    <property type="project" value="TreeGrafter"/>
</dbReference>
<dbReference type="RefSeq" id="XP_028659971.1">
    <property type="nucleotide sequence ID" value="XM_028804138.2"/>
</dbReference>
<dbReference type="Pfam" id="PF12422">
    <property type="entry name" value="Condensin2nSMC"/>
    <property type="match status" value="1"/>
</dbReference>
<dbReference type="InterPro" id="IPR024741">
    <property type="entry name" value="Condensin2_G2"/>
</dbReference>
<dbReference type="AlphaFoldDB" id="A0A8C4RVF2"/>
<dbReference type="SUPFAM" id="SSF48371">
    <property type="entry name" value="ARM repeat"/>
    <property type="match status" value="1"/>
</dbReference>
<accession>A0A8C4RVF2</accession>
<reference evidence="1" key="3">
    <citation type="submission" date="2025-09" db="UniProtKB">
        <authorList>
            <consortium name="Ensembl"/>
        </authorList>
    </citation>
    <scope>IDENTIFICATION</scope>
</reference>
<reference evidence="1" key="1">
    <citation type="submission" date="2021-06" db="EMBL/GenBank/DDBJ databases">
        <authorList>
            <consortium name="Wellcome Sanger Institute Data Sharing"/>
        </authorList>
    </citation>
    <scope>NUCLEOTIDE SEQUENCE [LARGE SCALE GENOMIC DNA]</scope>
</reference>
<protein>
    <submittedName>
        <fullName evidence="1">Non-SMC condensin II complex, subunit G2</fullName>
    </submittedName>
</protein>
<dbReference type="InterPro" id="IPR011989">
    <property type="entry name" value="ARM-like"/>
</dbReference>
<dbReference type="CTD" id="54892"/>
<dbReference type="PANTHER" id="PTHR16199">
    <property type="entry name" value="CONDENSIN-2 COMPLEX SUBUNIT G2"/>
    <property type="match status" value="1"/>
</dbReference>
<name>A0A8C4RVF2_ERPCA</name>
<evidence type="ECO:0000313" key="1">
    <source>
        <dbReference type="Ensembl" id="ENSECRP00000007862.1"/>
    </source>
</evidence>
<reference evidence="1" key="2">
    <citation type="submission" date="2025-08" db="UniProtKB">
        <authorList>
            <consortium name="Ensembl"/>
        </authorList>
    </citation>
    <scope>IDENTIFICATION</scope>
</reference>
<dbReference type="GO" id="GO:0000796">
    <property type="term" value="C:condensin complex"/>
    <property type="evidence" value="ECO:0007669"/>
    <property type="project" value="TreeGrafter"/>
</dbReference>
<evidence type="ECO:0000313" key="2">
    <source>
        <dbReference type="Proteomes" id="UP000694620"/>
    </source>
</evidence>
<dbReference type="Gene3D" id="1.25.10.10">
    <property type="entry name" value="Leucine-rich Repeat Variant"/>
    <property type="match status" value="1"/>
</dbReference>
<organism evidence="1 2">
    <name type="scientific">Erpetoichthys calabaricus</name>
    <name type="common">Rope fish</name>
    <name type="synonym">Calamoichthys calabaricus</name>
    <dbReference type="NCBI Taxonomy" id="27687"/>
    <lineage>
        <taxon>Eukaryota</taxon>
        <taxon>Metazoa</taxon>
        <taxon>Chordata</taxon>
        <taxon>Craniata</taxon>
        <taxon>Vertebrata</taxon>
        <taxon>Euteleostomi</taxon>
        <taxon>Actinopterygii</taxon>
        <taxon>Polypteriformes</taxon>
        <taxon>Polypteridae</taxon>
        <taxon>Erpetoichthys</taxon>
    </lineage>
</organism>
<gene>
    <name evidence="1" type="primary">NCAPG2</name>
    <name evidence="1" type="synonym">ncapg2</name>
</gene>
<dbReference type="OrthoDB" id="10062843at2759"/>
<proteinExistence type="predicted"/>
<dbReference type="GeneTree" id="ENSGT00490000043432"/>
<dbReference type="Ensembl" id="ENSECRT00000007986.1">
    <property type="protein sequence ID" value="ENSECRP00000007862.1"/>
    <property type="gene ID" value="ENSECRG00000005241.1"/>
</dbReference>